<feature type="transmembrane region" description="Helical" evidence="1">
    <location>
        <begin position="91"/>
        <end position="111"/>
    </location>
</feature>
<dbReference type="AlphaFoldDB" id="A0AA36NF99"/>
<protein>
    <submittedName>
        <fullName evidence="2">Uncharacterized protein</fullName>
    </submittedName>
</protein>
<feature type="transmembrane region" description="Helical" evidence="1">
    <location>
        <begin position="132"/>
        <end position="150"/>
    </location>
</feature>
<accession>A0AA36NF99</accession>
<feature type="transmembrane region" description="Helical" evidence="1">
    <location>
        <begin position="54"/>
        <end position="71"/>
    </location>
</feature>
<comment type="caution">
    <text evidence="2">The sequence shown here is derived from an EMBL/GenBank/DDBJ whole genome shotgun (WGS) entry which is preliminary data.</text>
</comment>
<name>A0AA36NF99_9DINO</name>
<proteinExistence type="predicted"/>
<feature type="transmembrane region" description="Helical" evidence="1">
    <location>
        <begin position="191"/>
        <end position="212"/>
    </location>
</feature>
<dbReference type="InterPro" id="IPR009834">
    <property type="entry name" value="Ureide_permease"/>
</dbReference>
<evidence type="ECO:0000313" key="3">
    <source>
        <dbReference type="Proteomes" id="UP001178507"/>
    </source>
</evidence>
<organism evidence="2 3">
    <name type="scientific">Effrenium voratum</name>
    <dbReference type="NCBI Taxonomy" id="2562239"/>
    <lineage>
        <taxon>Eukaryota</taxon>
        <taxon>Sar</taxon>
        <taxon>Alveolata</taxon>
        <taxon>Dinophyceae</taxon>
        <taxon>Suessiales</taxon>
        <taxon>Symbiodiniaceae</taxon>
        <taxon>Effrenium</taxon>
    </lineage>
</organism>
<dbReference type="GO" id="GO:0016020">
    <property type="term" value="C:membrane"/>
    <property type="evidence" value="ECO:0007669"/>
    <property type="project" value="InterPro"/>
</dbReference>
<keyword evidence="3" id="KW-1185">Reference proteome</keyword>
<sequence length="213" mass="22387">MKDLLSFFGSPRGLMLALGPGFGQTSSNDSAGEVVVEAGEATKTMRKPGMMRKLIVCITGGLLLGFSNIGIGKATSAPCLLSPYANQFHFSIGVLITSLVMLPIVTACPIDRSEPANLCSVLRQWGSVRRKNHLLAVLGGFILCMGFFFFNLGSKAMNLTISYCIGQSAPLVGILWGTFFFKEFAGTPAGVWGLVPVVCGLFATAIALIAAAG</sequence>
<evidence type="ECO:0000256" key="1">
    <source>
        <dbReference type="SAM" id="Phobius"/>
    </source>
</evidence>
<dbReference type="Proteomes" id="UP001178507">
    <property type="component" value="Unassembled WGS sequence"/>
</dbReference>
<dbReference type="Pfam" id="PF07168">
    <property type="entry name" value="Ureide_permease"/>
    <property type="match status" value="1"/>
</dbReference>
<evidence type="ECO:0000313" key="2">
    <source>
        <dbReference type="EMBL" id="CAJ1410495.1"/>
    </source>
</evidence>
<reference evidence="2" key="1">
    <citation type="submission" date="2023-08" db="EMBL/GenBank/DDBJ databases">
        <authorList>
            <person name="Chen Y."/>
            <person name="Shah S."/>
            <person name="Dougan E. K."/>
            <person name="Thang M."/>
            <person name="Chan C."/>
        </authorList>
    </citation>
    <scope>NUCLEOTIDE SEQUENCE</scope>
</reference>
<keyword evidence="1" id="KW-1133">Transmembrane helix</keyword>
<keyword evidence="1" id="KW-0812">Transmembrane</keyword>
<keyword evidence="1" id="KW-0472">Membrane</keyword>
<gene>
    <name evidence="2" type="ORF">EVOR1521_LOCUS31310</name>
</gene>
<feature type="transmembrane region" description="Helical" evidence="1">
    <location>
        <begin position="156"/>
        <end position="179"/>
    </location>
</feature>
<dbReference type="SUPFAM" id="SSF103481">
    <property type="entry name" value="Multidrug resistance efflux transporter EmrE"/>
    <property type="match status" value="1"/>
</dbReference>
<dbReference type="EMBL" id="CAUJNA010003820">
    <property type="protein sequence ID" value="CAJ1410495.1"/>
    <property type="molecule type" value="Genomic_DNA"/>
</dbReference>
<dbReference type="InterPro" id="IPR037185">
    <property type="entry name" value="EmrE-like"/>
</dbReference>